<evidence type="ECO:0000256" key="2">
    <source>
        <dbReference type="ARBA" id="ARBA00007118"/>
    </source>
</evidence>
<sequence>MPASEPEALPPHAAAPHALEVVRRLLDERHSCRAFRPEPVPRAIIETILAAAQRTASWCNSQSWQVTITTGAGTERLKRVLYEHASSGAPPEPDFVLPREYRGVYLDRRRESGFQLYGALGIERGDKPAYLRQTLENFRLFGAPHVAVITTDEALGVYGAVDCGCYVSNFILAAQACGVASIPQAALSSYAKRVRQELGQGEERRMVCAISFGYADETHPANAYRTTRAPLEDAVNWVGE</sequence>
<dbReference type="GO" id="GO:0016491">
    <property type="term" value="F:oxidoreductase activity"/>
    <property type="evidence" value="ECO:0007669"/>
    <property type="project" value="UniProtKB-KW"/>
</dbReference>
<dbReference type="AlphaFoldDB" id="A0A2A7SFG6"/>
<dbReference type="CDD" id="cd02136">
    <property type="entry name" value="PnbA_NfnB-like"/>
    <property type="match status" value="1"/>
</dbReference>
<gene>
    <name evidence="7" type="ORF">CRM94_09165</name>
</gene>
<dbReference type="EMBL" id="PDDY01000001">
    <property type="protein sequence ID" value="PEH42301.1"/>
    <property type="molecule type" value="Genomic_DNA"/>
</dbReference>
<proteinExistence type="inferred from homology"/>
<keyword evidence="3" id="KW-0285">Flavoprotein</keyword>
<keyword evidence="5" id="KW-0560">Oxidoreductase</keyword>
<evidence type="ECO:0000256" key="3">
    <source>
        <dbReference type="ARBA" id="ARBA00022630"/>
    </source>
</evidence>
<dbReference type="PANTHER" id="PTHR43673">
    <property type="entry name" value="NAD(P)H NITROREDUCTASE YDGI-RELATED"/>
    <property type="match status" value="1"/>
</dbReference>
<organism evidence="7 8">
    <name type="scientific">Burkholderia gladioli</name>
    <name type="common">Pseudomonas marginata</name>
    <name type="synonym">Phytomonas marginata</name>
    <dbReference type="NCBI Taxonomy" id="28095"/>
    <lineage>
        <taxon>Bacteria</taxon>
        <taxon>Pseudomonadati</taxon>
        <taxon>Pseudomonadota</taxon>
        <taxon>Betaproteobacteria</taxon>
        <taxon>Burkholderiales</taxon>
        <taxon>Burkholderiaceae</taxon>
        <taxon>Burkholderia</taxon>
    </lineage>
</organism>
<comment type="similarity">
    <text evidence="2">Belongs to the nitroreductase family.</text>
</comment>
<accession>A0A2A7SFG6</accession>
<dbReference type="Gene3D" id="3.40.109.10">
    <property type="entry name" value="NADH Oxidase"/>
    <property type="match status" value="1"/>
</dbReference>
<dbReference type="PANTHER" id="PTHR43673:SF2">
    <property type="entry name" value="NITROREDUCTASE"/>
    <property type="match status" value="1"/>
</dbReference>
<keyword evidence="4" id="KW-0288">FMN</keyword>
<dbReference type="RefSeq" id="WP_098152098.1">
    <property type="nucleotide sequence ID" value="NZ_CP065596.1"/>
</dbReference>
<evidence type="ECO:0000256" key="1">
    <source>
        <dbReference type="ARBA" id="ARBA00001917"/>
    </source>
</evidence>
<dbReference type="InterPro" id="IPR000415">
    <property type="entry name" value="Nitroreductase-like"/>
</dbReference>
<feature type="domain" description="Nitroreductase" evidence="6">
    <location>
        <begin position="27"/>
        <end position="214"/>
    </location>
</feature>
<evidence type="ECO:0000256" key="4">
    <source>
        <dbReference type="ARBA" id="ARBA00022643"/>
    </source>
</evidence>
<dbReference type="Proteomes" id="UP000220629">
    <property type="component" value="Unassembled WGS sequence"/>
</dbReference>
<reference evidence="8" key="1">
    <citation type="submission" date="2017-09" db="EMBL/GenBank/DDBJ databases">
        <title>FDA dAtabase for Regulatory Grade micrObial Sequences (FDA-ARGOS): Supporting development and validation of Infectious Disease Dx tests.</title>
        <authorList>
            <person name="Minogue T."/>
            <person name="Wolcott M."/>
            <person name="Wasieloski L."/>
            <person name="Aguilar W."/>
            <person name="Moore D."/>
            <person name="Tallon L."/>
            <person name="Sadzewicz L."/>
            <person name="Ott S."/>
            <person name="Zhao X."/>
            <person name="Nagaraj S."/>
            <person name="Vavikolanu K."/>
            <person name="Aluvathingal J."/>
            <person name="Nadendla S."/>
            <person name="Sichtig H."/>
        </authorList>
    </citation>
    <scope>NUCLEOTIDE SEQUENCE [LARGE SCALE GENOMIC DNA]</scope>
    <source>
        <strain evidence="8">FDAARGOS_390</strain>
    </source>
</reference>
<evidence type="ECO:0000256" key="5">
    <source>
        <dbReference type="ARBA" id="ARBA00023002"/>
    </source>
</evidence>
<protein>
    <submittedName>
        <fullName evidence="7">Nitroreductase</fullName>
    </submittedName>
</protein>
<comment type="caution">
    <text evidence="7">The sequence shown here is derived from an EMBL/GenBank/DDBJ whole genome shotgun (WGS) entry which is preliminary data.</text>
</comment>
<evidence type="ECO:0000259" key="6">
    <source>
        <dbReference type="Pfam" id="PF00881"/>
    </source>
</evidence>
<dbReference type="SUPFAM" id="SSF55469">
    <property type="entry name" value="FMN-dependent nitroreductase-like"/>
    <property type="match status" value="1"/>
</dbReference>
<comment type="cofactor">
    <cofactor evidence="1">
        <name>FMN</name>
        <dbReference type="ChEBI" id="CHEBI:58210"/>
    </cofactor>
</comment>
<dbReference type="InterPro" id="IPR029479">
    <property type="entry name" value="Nitroreductase"/>
</dbReference>
<evidence type="ECO:0000313" key="7">
    <source>
        <dbReference type="EMBL" id="PEH42301.1"/>
    </source>
</evidence>
<evidence type="ECO:0000313" key="8">
    <source>
        <dbReference type="Proteomes" id="UP000220629"/>
    </source>
</evidence>
<name>A0A2A7SFG6_BURGA</name>
<dbReference type="Pfam" id="PF00881">
    <property type="entry name" value="Nitroreductase"/>
    <property type="match status" value="1"/>
</dbReference>